<dbReference type="EMBL" id="WTYQ01000001">
    <property type="protein sequence ID" value="MXP24450.1"/>
    <property type="molecule type" value="Genomic_DNA"/>
</dbReference>
<proteinExistence type="inferred from homology"/>
<evidence type="ECO:0000256" key="4">
    <source>
        <dbReference type="ARBA" id="ARBA00023163"/>
    </source>
</evidence>
<dbReference type="Pfam" id="PF00126">
    <property type="entry name" value="HTH_1"/>
    <property type="match status" value="1"/>
</dbReference>
<evidence type="ECO:0000256" key="2">
    <source>
        <dbReference type="ARBA" id="ARBA00023015"/>
    </source>
</evidence>
<organism evidence="6 7">
    <name type="scientific">Altericroceibacterium indicum</name>
    <dbReference type="NCBI Taxonomy" id="374177"/>
    <lineage>
        <taxon>Bacteria</taxon>
        <taxon>Pseudomonadati</taxon>
        <taxon>Pseudomonadota</taxon>
        <taxon>Alphaproteobacteria</taxon>
        <taxon>Sphingomonadales</taxon>
        <taxon>Erythrobacteraceae</taxon>
        <taxon>Altericroceibacterium</taxon>
    </lineage>
</organism>
<name>A0A845A2Q4_9SPHN</name>
<keyword evidence="7" id="KW-1185">Reference proteome</keyword>
<dbReference type="SUPFAM" id="SSF53850">
    <property type="entry name" value="Periplasmic binding protein-like II"/>
    <property type="match status" value="1"/>
</dbReference>
<dbReference type="PANTHER" id="PTHR30419:SF30">
    <property type="entry name" value="LYSR FAMILY TRANSCRIPTIONAL REGULATOR"/>
    <property type="match status" value="1"/>
</dbReference>
<dbReference type="Gene3D" id="3.40.190.290">
    <property type="match status" value="1"/>
</dbReference>
<dbReference type="FunFam" id="1.10.10.10:FF:000001">
    <property type="entry name" value="LysR family transcriptional regulator"/>
    <property type="match status" value="1"/>
</dbReference>
<dbReference type="RefSeq" id="WP_160737688.1">
    <property type="nucleotide sequence ID" value="NZ_WTYQ01000001.1"/>
</dbReference>
<evidence type="ECO:0000259" key="5">
    <source>
        <dbReference type="PROSITE" id="PS50931"/>
    </source>
</evidence>
<dbReference type="SUPFAM" id="SSF46785">
    <property type="entry name" value="Winged helix' DNA-binding domain"/>
    <property type="match status" value="1"/>
</dbReference>
<evidence type="ECO:0000256" key="3">
    <source>
        <dbReference type="ARBA" id="ARBA00023125"/>
    </source>
</evidence>
<dbReference type="Proteomes" id="UP000460561">
    <property type="component" value="Unassembled WGS sequence"/>
</dbReference>
<keyword evidence="2" id="KW-0805">Transcription regulation</keyword>
<keyword evidence="3" id="KW-0238">DNA-binding</keyword>
<dbReference type="GO" id="GO:0003677">
    <property type="term" value="F:DNA binding"/>
    <property type="evidence" value="ECO:0007669"/>
    <property type="project" value="UniProtKB-KW"/>
</dbReference>
<dbReference type="InterPro" id="IPR036390">
    <property type="entry name" value="WH_DNA-bd_sf"/>
</dbReference>
<dbReference type="AlphaFoldDB" id="A0A845A2Q4"/>
<evidence type="ECO:0000313" key="6">
    <source>
        <dbReference type="EMBL" id="MXP24450.1"/>
    </source>
</evidence>
<protein>
    <submittedName>
        <fullName evidence="6">LysR family transcriptional regulator</fullName>
    </submittedName>
</protein>
<evidence type="ECO:0000313" key="7">
    <source>
        <dbReference type="Proteomes" id="UP000460561"/>
    </source>
</evidence>
<dbReference type="OrthoDB" id="9786526at2"/>
<dbReference type="PRINTS" id="PR00039">
    <property type="entry name" value="HTHLYSR"/>
</dbReference>
<comment type="caution">
    <text evidence="6">The sequence shown here is derived from an EMBL/GenBank/DDBJ whole genome shotgun (WGS) entry which is preliminary data.</text>
</comment>
<dbReference type="GO" id="GO:0005829">
    <property type="term" value="C:cytosol"/>
    <property type="evidence" value="ECO:0007669"/>
    <property type="project" value="TreeGrafter"/>
</dbReference>
<dbReference type="CDD" id="cd08440">
    <property type="entry name" value="PBP2_LTTR_like_4"/>
    <property type="match status" value="1"/>
</dbReference>
<dbReference type="Gene3D" id="1.10.10.10">
    <property type="entry name" value="Winged helix-like DNA-binding domain superfamily/Winged helix DNA-binding domain"/>
    <property type="match status" value="1"/>
</dbReference>
<sequence>MSRSPSMASLRLFVQVAHNLSFSKTARLAHVSQPALSRTIRLLEEQLDVRLFDRNSRNVVLTPAGETLLPIVERLIADFDHAFVSLEQTFAGERGRVVVGALPSIAATVLPERILEFREAHPYTEIIVHDHLDGSLYQQLHDRQIDIAITTEPTSDAFEFLPMIRDEYVMVCQRGTEFDQQGEIDWSVFTKSPFLAMTPRSSVRAATDQAFASARMSVKPLYECTQLATMGGLLAAGLGITALPASTLAMLGRDNLVSHRLSSPVVTRQIGVAYLASRTMPPVAQAFVKHFLSKPSMMEEISRYQGKTKAINRQS</sequence>
<dbReference type="PROSITE" id="PS50931">
    <property type="entry name" value="HTH_LYSR"/>
    <property type="match status" value="1"/>
</dbReference>
<evidence type="ECO:0000256" key="1">
    <source>
        <dbReference type="ARBA" id="ARBA00009437"/>
    </source>
</evidence>
<feature type="domain" description="HTH lysR-type" evidence="5">
    <location>
        <begin position="5"/>
        <end position="62"/>
    </location>
</feature>
<reference evidence="6 7" key="1">
    <citation type="submission" date="2019-12" db="EMBL/GenBank/DDBJ databases">
        <title>Genomic-based taxomic classification of the family Erythrobacteraceae.</title>
        <authorList>
            <person name="Xu L."/>
        </authorList>
    </citation>
    <scope>NUCLEOTIDE SEQUENCE [LARGE SCALE GENOMIC DNA]</scope>
    <source>
        <strain evidence="6 7">DSM 18604</strain>
    </source>
</reference>
<dbReference type="Pfam" id="PF03466">
    <property type="entry name" value="LysR_substrate"/>
    <property type="match status" value="1"/>
</dbReference>
<dbReference type="InterPro" id="IPR000847">
    <property type="entry name" value="LysR_HTH_N"/>
</dbReference>
<dbReference type="InterPro" id="IPR050950">
    <property type="entry name" value="HTH-type_LysR_regulators"/>
</dbReference>
<dbReference type="GO" id="GO:0003700">
    <property type="term" value="F:DNA-binding transcription factor activity"/>
    <property type="evidence" value="ECO:0007669"/>
    <property type="project" value="InterPro"/>
</dbReference>
<gene>
    <name evidence="6" type="ORF">GRI39_00095</name>
</gene>
<dbReference type="PANTHER" id="PTHR30419">
    <property type="entry name" value="HTH-TYPE TRANSCRIPTIONAL REGULATOR YBHD"/>
    <property type="match status" value="1"/>
</dbReference>
<comment type="similarity">
    <text evidence="1">Belongs to the LysR transcriptional regulatory family.</text>
</comment>
<dbReference type="InterPro" id="IPR005119">
    <property type="entry name" value="LysR_subst-bd"/>
</dbReference>
<accession>A0A845A2Q4</accession>
<keyword evidence="4" id="KW-0804">Transcription</keyword>
<dbReference type="InterPro" id="IPR036388">
    <property type="entry name" value="WH-like_DNA-bd_sf"/>
</dbReference>